<feature type="compositionally biased region" description="Polar residues" evidence="1">
    <location>
        <begin position="39"/>
        <end position="50"/>
    </location>
</feature>
<dbReference type="EMBL" id="GBRH01263788">
    <property type="protein sequence ID" value="JAD34107.1"/>
    <property type="molecule type" value="Transcribed_RNA"/>
</dbReference>
<protein>
    <submittedName>
        <fullName evidence="2">Incw1</fullName>
    </submittedName>
</protein>
<evidence type="ECO:0000256" key="1">
    <source>
        <dbReference type="SAM" id="MobiDB-lite"/>
    </source>
</evidence>
<evidence type="ECO:0000313" key="2">
    <source>
        <dbReference type="EMBL" id="JAD34107.1"/>
    </source>
</evidence>
<proteinExistence type="predicted"/>
<reference evidence="2" key="1">
    <citation type="submission" date="2014-09" db="EMBL/GenBank/DDBJ databases">
        <authorList>
            <person name="Magalhaes I.L.F."/>
            <person name="Oliveira U."/>
            <person name="Santos F.R."/>
            <person name="Vidigal T.H.D.A."/>
            <person name="Brescovit A.D."/>
            <person name="Santos A.J."/>
        </authorList>
    </citation>
    <scope>NUCLEOTIDE SEQUENCE</scope>
    <source>
        <tissue evidence="2">Shoot tissue taken approximately 20 cm above the soil surface</tissue>
    </source>
</reference>
<accession>A0A0A8ZH00</accession>
<organism evidence="2">
    <name type="scientific">Arundo donax</name>
    <name type="common">Giant reed</name>
    <name type="synonym">Donax arundinaceus</name>
    <dbReference type="NCBI Taxonomy" id="35708"/>
    <lineage>
        <taxon>Eukaryota</taxon>
        <taxon>Viridiplantae</taxon>
        <taxon>Streptophyta</taxon>
        <taxon>Embryophyta</taxon>
        <taxon>Tracheophyta</taxon>
        <taxon>Spermatophyta</taxon>
        <taxon>Magnoliopsida</taxon>
        <taxon>Liliopsida</taxon>
        <taxon>Poales</taxon>
        <taxon>Poaceae</taxon>
        <taxon>PACMAD clade</taxon>
        <taxon>Arundinoideae</taxon>
        <taxon>Arundineae</taxon>
        <taxon>Arundo</taxon>
    </lineage>
</organism>
<sequence>MLHDGTPAIMYTGIDHPHVNYQVQNIAFPKNLSDPLSGAGQTRLQSSHHS</sequence>
<dbReference type="AlphaFoldDB" id="A0A0A8ZH00"/>
<name>A0A0A8ZH00_ARUDO</name>
<reference evidence="2" key="2">
    <citation type="journal article" date="2015" name="Data Brief">
        <title>Shoot transcriptome of the giant reed, Arundo donax.</title>
        <authorList>
            <person name="Barrero R.A."/>
            <person name="Guerrero F.D."/>
            <person name="Moolhuijzen P."/>
            <person name="Goolsby J.A."/>
            <person name="Tidwell J."/>
            <person name="Bellgard S.E."/>
            <person name="Bellgard M.I."/>
        </authorList>
    </citation>
    <scope>NUCLEOTIDE SEQUENCE</scope>
    <source>
        <tissue evidence="2">Shoot tissue taken approximately 20 cm above the soil surface</tissue>
    </source>
</reference>
<feature type="region of interest" description="Disordered" evidence="1">
    <location>
        <begin position="30"/>
        <end position="50"/>
    </location>
</feature>